<evidence type="ECO:0000256" key="7">
    <source>
        <dbReference type="PROSITE-ProRule" id="PRU00742"/>
    </source>
</evidence>
<organism evidence="9 10">
    <name type="scientific">Glutamicibacter ardleyensis</name>
    <dbReference type="NCBI Taxonomy" id="225894"/>
    <lineage>
        <taxon>Bacteria</taxon>
        <taxon>Bacillati</taxon>
        <taxon>Actinomycetota</taxon>
        <taxon>Actinomycetes</taxon>
        <taxon>Micrococcales</taxon>
        <taxon>Micrococcaceae</taxon>
        <taxon>Glutamicibacter</taxon>
    </lineage>
</organism>
<dbReference type="PROSITE" id="PS01053">
    <property type="entry name" value="ARGINASE_1"/>
    <property type="match status" value="1"/>
</dbReference>
<evidence type="ECO:0000256" key="8">
    <source>
        <dbReference type="RuleBase" id="RU003684"/>
    </source>
</evidence>
<keyword evidence="3 5" id="KW-0369">Histidine metabolism</keyword>
<evidence type="ECO:0000256" key="5">
    <source>
        <dbReference type="HAMAP-Rule" id="MF_00737"/>
    </source>
</evidence>
<dbReference type="RefSeq" id="WP_188683077.1">
    <property type="nucleotide sequence ID" value="NZ_BMKX01000001.1"/>
</dbReference>
<dbReference type="SUPFAM" id="SSF52768">
    <property type="entry name" value="Arginase/deacetylase"/>
    <property type="match status" value="1"/>
</dbReference>
<keyword evidence="4 5" id="KW-0464">Manganese</keyword>
<dbReference type="Proteomes" id="UP000606115">
    <property type="component" value="Unassembled WGS sequence"/>
</dbReference>
<dbReference type="NCBIfam" id="TIGR01227">
    <property type="entry name" value="hutG"/>
    <property type="match status" value="1"/>
</dbReference>
<evidence type="ECO:0000256" key="3">
    <source>
        <dbReference type="ARBA" id="ARBA00022808"/>
    </source>
</evidence>
<dbReference type="HAMAP" id="MF_00737">
    <property type="entry name" value="Formimidoylglutam"/>
    <property type="match status" value="1"/>
</dbReference>
<dbReference type="PIRSF" id="PIRSF036979">
    <property type="entry name" value="Arginase"/>
    <property type="match status" value="1"/>
</dbReference>
<dbReference type="EC" id="3.5.3.8" evidence="5 6"/>
<dbReference type="CDD" id="cd09988">
    <property type="entry name" value="Formimidoylglutamase"/>
    <property type="match status" value="1"/>
</dbReference>
<proteinExistence type="inferred from homology"/>
<dbReference type="PRINTS" id="PR00116">
    <property type="entry name" value="ARGINASE"/>
</dbReference>
<protein>
    <recommendedName>
        <fullName evidence="5 6">Formimidoylglutamase</fullName>
        <ecNumber evidence="5 6">3.5.3.8</ecNumber>
    </recommendedName>
    <alternativeName>
        <fullName evidence="5">Formiminoglutamase</fullName>
    </alternativeName>
    <alternativeName>
        <fullName evidence="5">Formiminoglutamate hydrolase</fullName>
    </alternativeName>
</protein>
<comment type="pathway">
    <text evidence="5">Amino-acid degradation; L-histidine degradation into L-glutamate; L-glutamate from N-formimidoyl-L-glutamate (hydrolase route): step 1/1.</text>
</comment>
<dbReference type="InterPro" id="IPR005923">
    <property type="entry name" value="HutG"/>
</dbReference>
<comment type="caution">
    <text evidence="9">The sequence shown here is derived from an EMBL/GenBank/DDBJ whole genome shotgun (WGS) entry which is preliminary data.</text>
</comment>
<feature type="binding site" evidence="5">
    <location>
        <position position="256"/>
    </location>
    <ligand>
        <name>Mn(2+)</name>
        <dbReference type="ChEBI" id="CHEBI:29035"/>
        <label>1</label>
    </ligand>
</feature>
<dbReference type="Pfam" id="PF00491">
    <property type="entry name" value="Arginase"/>
    <property type="match status" value="1"/>
</dbReference>
<comment type="similarity">
    <text evidence="5 7 8">Belongs to the arginase family.</text>
</comment>
<feature type="binding site" evidence="5">
    <location>
        <position position="169"/>
    </location>
    <ligand>
        <name>Mn(2+)</name>
        <dbReference type="ChEBI" id="CHEBI:29035"/>
        <label>1</label>
    </ligand>
</feature>
<dbReference type="EMBL" id="BMKX01000001">
    <property type="protein sequence ID" value="GGJ47356.1"/>
    <property type="molecule type" value="Genomic_DNA"/>
</dbReference>
<feature type="binding site" evidence="5">
    <location>
        <position position="137"/>
    </location>
    <ligand>
        <name>Mn(2+)</name>
        <dbReference type="ChEBI" id="CHEBI:29035"/>
        <label>1</label>
    </ligand>
</feature>
<dbReference type="InterPro" id="IPR006035">
    <property type="entry name" value="Ureohydrolase"/>
</dbReference>
<dbReference type="PROSITE" id="PS51409">
    <property type="entry name" value="ARGINASE_2"/>
    <property type="match status" value="1"/>
</dbReference>
<dbReference type="InterPro" id="IPR023696">
    <property type="entry name" value="Ureohydrolase_dom_sf"/>
</dbReference>
<dbReference type="GeneID" id="303302658"/>
<feature type="binding site" evidence="5">
    <location>
        <position position="165"/>
    </location>
    <ligand>
        <name>Mn(2+)</name>
        <dbReference type="ChEBI" id="CHEBI:29035"/>
        <label>1</label>
    </ligand>
</feature>
<evidence type="ECO:0000256" key="2">
    <source>
        <dbReference type="ARBA" id="ARBA00022801"/>
    </source>
</evidence>
<evidence type="ECO:0000313" key="10">
    <source>
        <dbReference type="Proteomes" id="UP000606115"/>
    </source>
</evidence>
<feature type="binding site" evidence="5">
    <location>
        <position position="167"/>
    </location>
    <ligand>
        <name>Mn(2+)</name>
        <dbReference type="ChEBI" id="CHEBI:29035"/>
        <label>2</label>
    </ligand>
</feature>
<keyword evidence="2 5" id="KW-0378">Hydrolase</keyword>
<accession>A0ABQ2D7F7</accession>
<dbReference type="PANTHER" id="PTHR11358:SF35">
    <property type="entry name" value="FORMIMIDOYLGLUTAMASE"/>
    <property type="match status" value="1"/>
</dbReference>
<feature type="binding site" evidence="5">
    <location>
        <position position="256"/>
    </location>
    <ligand>
        <name>Mn(2+)</name>
        <dbReference type="ChEBI" id="CHEBI:29035"/>
        <label>2</label>
    </ligand>
</feature>
<keyword evidence="10" id="KW-1185">Reference proteome</keyword>
<keyword evidence="1 5" id="KW-0479">Metal-binding</keyword>
<comment type="catalytic activity">
    <reaction evidence="5">
        <text>N-formimidoyl-L-glutamate + H2O = formamide + L-glutamate</text>
        <dbReference type="Rhea" id="RHEA:22492"/>
        <dbReference type="ChEBI" id="CHEBI:15377"/>
        <dbReference type="ChEBI" id="CHEBI:16397"/>
        <dbReference type="ChEBI" id="CHEBI:29985"/>
        <dbReference type="ChEBI" id="CHEBI:58928"/>
        <dbReference type="EC" id="3.5.3.8"/>
    </reaction>
</comment>
<evidence type="ECO:0000256" key="4">
    <source>
        <dbReference type="ARBA" id="ARBA00023211"/>
    </source>
</evidence>
<dbReference type="InterPro" id="IPR020855">
    <property type="entry name" value="Ureohydrolase_Mn_BS"/>
</dbReference>
<name>A0ABQ2D7F7_9MICC</name>
<gene>
    <name evidence="5 9" type="primary">hutG</name>
    <name evidence="9" type="ORF">GCM10007173_02420</name>
</gene>
<comment type="function">
    <text evidence="5">Catalyzes the conversion of N-formimidoyl-L-glutamate to L-glutamate and formamide.</text>
</comment>
<evidence type="ECO:0000313" key="9">
    <source>
        <dbReference type="EMBL" id="GGJ47356.1"/>
    </source>
</evidence>
<evidence type="ECO:0000256" key="1">
    <source>
        <dbReference type="ARBA" id="ARBA00022723"/>
    </source>
</evidence>
<dbReference type="Gene3D" id="3.40.800.10">
    <property type="entry name" value="Ureohydrolase domain"/>
    <property type="match status" value="1"/>
</dbReference>
<evidence type="ECO:0000256" key="6">
    <source>
        <dbReference type="NCBIfam" id="TIGR01227"/>
    </source>
</evidence>
<reference evidence="10" key="1">
    <citation type="journal article" date="2019" name="Int. J. Syst. Evol. Microbiol.">
        <title>The Global Catalogue of Microorganisms (GCM) 10K type strain sequencing project: providing services to taxonomists for standard genome sequencing and annotation.</title>
        <authorList>
            <consortium name="The Broad Institute Genomics Platform"/>
            <consortium name="The Broad Institute Genome Sequencing Center for Infectious Disease"/>
            <person name="Wu L."/>
            <person name="Ma J."/>
        </authorList>
    </citation>
    <scope>NUCLEOTIDE SEQUENCE [LARGE SCALE GENOMIC DNA]</scope>
    <source>
        <strain evidence="10">CGMCC 1.3685</strain>
    </source>
</reference>
<dbReference type="PANTHER" id="PTHR11358">
    <property type="entry name" value="ARGINASE/AGMATINASE"/>
    <property type="match status" value="1"/>
</dbReference>
<sequence>MGNNASHLGIQVDRPAAEWGGRLDGEGAEHLRWHQHVNSDRFAPSEEHSTSRPVALLGFASDAGVLRNQGRTGAASGPQALRAALSSLAIHQPRAVHDAGDIVVLGDELESGQVRLAQAVSGLLNAGTMPVVLGGGHETAYGSFSGLFDHFREHPDTRIGILNLDAHFDLRSAPRRSSGTPFKDIANDMQAAGRDFRYAVIGISEPNNTRVLFDQAHALGVRYLVDEQCGAGNLEAVIEFVREFLGSVDQLYLTIDLDVLPAATAPGVSAPAAYGVPLEVIHAVCRYVADSGKLGLVDVVELNPSFDIDARTARTAARLINTLIGV</sequence>
<feature type="binding site" evidence="5">
    <location>
        <position position="165"/>
    </location>
    <ligand>
        <name>Mn(2+)</name>
        <dbReference type="ChEBI" id="CHEBI:29035"/>
        <label>2</label>
    </ligand>
</feature>
<feature type="binding site" evidence="5">
    <location>
        <position position="258"/>
    </location>
    <ligand>
        <name>Mn(2+)</name>
        <dbReference type="ChEBI" id="CHEBI:29035"/>
        <label>2</label>
    </ligand>
</feature>
<comment type="cofactor">
    <cofactor evidence="5">
        <name>Mn(2+)</name>
        <dbReference type="ChEBI" id="CHEBI:29035"/>
    </cofactor>
    <text evidence="5">Binds 2 manganese ions per subunit.</text>
</comment>